<evidence type="ECO:0000256" key="5">
    <source>
        <dbReference type="SAM" id="MobiDB-lite"/>
    </source>
</evidence>
<feature type="DNA-binding region" description="H-T-H motif" evidence="4">
    <location>
        <begin position="36"/>
        <end position="55"/>
    </location>
</feature>
<dbReference type="InterPro" id="IPR001647">
    <property type="entry name" value="HTH_TetR"/>
</dbReference>
<reference evidence="7 8" key="1">
    <citation type="submission" date="2021-08" db="EMBL/GenBank/DDBJ databases">
        <title>Caldovatus sediminis gen. nov., sp. nov., a moderately thermophilic bacterium isolated from a hot spring.</title>
        <authorList>
            <person name="Hu C.-J."/>
            <person name="Li W.-J."/>
            <person name="Xian W.-D."/>
        </authorList>
    </citation>
    <scope>NUCLEOTIDE SEQUENCE [LARGE SCALE GENOMIC DNA]</scope>
    <source>
        <strain evidence="7 8">SYSU G05006</strain>
    </source>
</reference>
<keyword evidence="3" id="KW-0804">Transcription</keyword>
<accession>A0ABS7F0Z7</accession>
<dbReference type="InterPro" id="IPR009057">
    <property type="entry name" value="Homeodomain-like_sf"/>
</dbReference>
<evidence type="ECO:0000259" key="6">
    <source>
        <dbReference type="PROSITE" id="PS50977"/>
    </source>
</evidence>
<dbReference type="PANTHER" id="PTHR30055:SF234">
    <property type="entry name" value="HTH-TYPE TRANSCRIPTIONAL REGULATOR BETI"/>
    <property type="match status" value="1"/>
</dbReference>
<evidence type="ECO:0000313" key="8">
    <source>
        <dbReference type="Proteomes" id="UP001519924"/>
    </source>
</evidence>
<feature type="domain" description="HTH tetR-type" evidence="6">
    <location>
        <begin position="15"/>
        <end position="73"/>
    </location>
</feature>
<evidence type="ECO:0000256" key="4">
    <source>
        <dbReference type="PROSITE-ProRule" id="PRU00335"/>
    </source>
</evidence>
<evidence type="ECO:0000256" key="3">
    <source>
        <dbReference type="ARBA" id="ARBA00023163"/>
    </source>
</evidence>
<proteinExistence type="predicted"/>
<dbReference type="SUPFAM" id="SSF46689">
    <property type="entry name" value="Homeodomain-like"/>
    <property type="match status" value="1"/>
</dbReference>
<feature type="region of interest" description="Disordered" evidence="5">
    <location>
        <begin position="209"/>
        <end position="238"/>
    </location>
</feature>
<dbReference type="InterPro" id="IPR050109">
    <property type="entry name" value="HTH-type_TetR-like_transc_reg"/>
</dbReference>
<sequence>MKVAGRPDPRANQKERTRAALVAAAAELLRRGTPPTVAEAAEAARVSRATAYRYFPTQEALLLEVAELAPAVAPVEAMLAALPPGGDPEDRLRRLLDAFHPVMFAEQVPMRTALRVYLDTWLQSRRAGEDAPPLREGRRRRWLDLALEPLRREMPERDWRRLRAALSLTLGIEAVVVMKDVCRIEDDEEAIAVLRWAAAALLRAGLEQARRTAPSPRAADEPGRAARRMRGARRGPQP</sequence>
<dbReference type="RefSeq" id="WP_220117058.1">
    <property type="nucleotide sequence ID" value="NZ_JAHZUY010000013.1"/>
</dbReference>
<gene>
    <name evidence="7" type="ORF">K1J50_07340</name>
</gene>
<keyword evidence="8" id="KW-1185">Reference proteome</keyword>
<evidence type="ECO:0000313" key="7">
    <source>
        <dbReference type="EMBL" id="MBW8269300.1"/>
    </source>
</evidence>
<dbReference type="Proteomes" id="UP001519924">
    <property type="component" value="Unassembled WGS sequence"/>
</dbReference>
<keyword evidence="1" id="KW-0805">Transcription regulation</keyword>
<protein>
    <submittedName>
        <fullName evidence="7">TetR family transcriptional regulator</fullName>
    </submittedName>
</protein>
<keyword evidence="2 4" id="KW-0238">DNA-binding</keyword>
<feature type="compositionally biased region" description="Basic residues" evidence="5">
    <location>
        <begin position="225"/>
        <end position="238"/>
    </location>
</feature>
<dbReference type="PANTHER" id="PTHR30055">
    <property type="entry name" value="HTH-TYPE TRANSCRIPTIONAL REGULATOR RUTR"/>
    <property type="match status" value="1"/>
</dbReference>
<evidence type="ECO:0000256" key="1">
    <source>
        <dbReference type="ARBA" id="ARBA00023015"/>
    </source>
</evidence>
<dbReference type="PROSITE" id="PS50977">
    <property type="entry name" value="HTH_TETR_2"/>
    <property type="match status" value="1"/>
</dbReference>
<comment type="caution">
    <text evidence="7">The sequence shown here is derived from an EMBL/GenBank/DDBJ whole genome shotgun (WGS) entry which is preliminary data.</text>
</comment>
<organism evidence="7 8">
    <name type="scientific">Caldovatus aquaticus</name>
    <dbReference type="NCBI Taxonomy" id="2865671"/>
    <lineage>
        <taxon>Bacteria</taxon>
        <taxon>Pseudomonadati</taxon>
        <taxon>Pseudomonadota</taxon>
        <taxon>Alphaproteobacteria</taxon>
        <taxon>Acetobacterales</taxon>
        <taxon>Roseomonadaceae</taxon>
        <taxon>Caldovatus</taxon>
    </lineage>
</organism>
<dbReference type="Gene3D" id="1.10.357.10">
    <property type="entry name" value="Tetracycline Repressor, domain 2"/>
    <property type="match status" value="1"/>
</dbReference>
<dbReference type="Pfam" id="PF00440">
    <property type="entry name" value="TetR_N"/>
    <property type="match status" value="1"/>
</dbReference>
<dbReference type="EMBL" id="JAHZUY010000013">
    <property type="protein sequence ID" value="MBW8269300.1"/>
    <property type="molecule type" value="Genomic_DNA"/>
</dbReference>
<name>A0ABS7F0Z7_9PROT</name>
<evidence type="ECO:0000256" key="2">
    <source>
        <dbReference type="ARBA" id="ARBA00023125"/>
    </source>
</evidence>